<dbReference type="Gene3D" id="3.40.50.12780">
    <property type="entry name" value="N-terminal domain of ligase-like"/>
    <property type="match status" value="1"/>
</dbReference>
<dbReference type="Pfam" id="PF00501">
    <property type="entry name" value="AMP-binding"/>
    <property type="match status" value="1"/>
</dbReference>
<dbReference type="PANTHER" id="PTHR45527">
    <property type="entry name" value="NONRIBOSOMAL PEPTIDE SYNTHETASE"/>
    <property type="match status" value="1"/>
</dbReference>
<dbReference type="InterPro" id="IPR000873">
    <property type="entry name" value="AMP-dep_synth/lig_dom"/>
</dbReference>
<dbReference type="GO" id="GO:0005737">
    <property type="term" value="C:cytoplasm"/>
    <property type="evidence" value="ECO:0007669"/>
    <property type="project" value="TreeGrafter"/>
</dbReference>
<dbReference type="OMA" id="RTLYPIG"/>
<dbReference type="Proteomes" id="UP000002668">
    <property type="component" value="Genome"/>
</dbReference>
<protein>
    <submittedName>
        <fullName evidence="4">Similar to amino acid adenylation domain-containing protein</fullName>
    </submittedName>
</protein>
<dbReference type="EMBL" id="FP929064">
    <property type="protein sequence ID" value="CBX90377.1"/>
    <property type="molecule type" value="Genomic_DNA"/>
</dbReference>
<dbReference type="InterPro" id="IPR010071">
    <property type="entry name" value="AA_adenyl_dom"/>
</dbReference>
<evidence type="ECO:0000313" key="4">
    <source>
        <dbReference type="EMBL" id="CBX90377.1"/>
    </source>
</evidence>
<keyword evidence="2" id="KW-0597">Phosphoprotein</keyword>
<proteinExistence type="predicted"/>
<name>E4ZGF7_LEPMJ</name>
<dbReference type="eggNOG" id="KOG1178">
    <property type="taxonomic scope" value="Eukaryota"/>
</dbReference>
<dbReference type="VEuPathDB" id="FungiDB:LEMA_P065030.1"/>
<sequence length="561" mass="61235">MAVLKNSRPANADSVNNSLLSQFGTGPILPVPHHVVHEAFESIVDTYPAAIAAKFGDATITYRQLDIAANRLAHVLIDSGLKPRQRVCLVVQRSFEMLTGILAILKAGCQYVPIDGGVASEQAMRHIFRDTDARYILCLPRFSDKVRECAGGNAIILALDGDTGADARTERPRVTVTARDGAYAIYTSGSTGMPKGVDVSHGNVTNALTLEPAKLGIRVGSKVAQVLSIAFDMGAWEILGCIMNGGTLYLRGSDWRATLREVDTFISTPSILSKYTRSDLPNLRTIVTGGEPCPQVYAEILADEWAQGTCYYNICGPTEITILNSAHRHVSGRSISIGRPLPNTTCYILDENEQLVPFGEKGVMWVGGAGVTRGYINLPELTSQRYKKDKFANDGSIMFNTGDIVRWREDGSLETFGRMDDQVKIKGFRVELDGVSAVIEKFPGITRAAAMVVDADLHGFYTAETLIDEQDVETFAQQHLPYYSVPKYWHFAPAIPLTPNGKVDKKALRELALRDLSTTDSRADSGAQVDMTVPNLPAPPQAHQPKMSGCIFSIIQRRRGS</sequence>
<dbReference type="GO" id="GO:0044550">
    <property type="term" value="P:secondary metabolite biosynthetic process"/>
    <property type="evidence" value="ECO:0007669"/>
    <property type="project" value="TreeGrafter"/>
</dbReference>
<dbReference type="AlphaFoldDB" id="E4ZGF7"/>
<reference evidence="5" key="1">
    <citation type="journal article" date="2011" name="Nat. Commun.">
        <title>Effector diversification within compartments of the Leptosphaeria maculans genome affected by Repeat-Induced Point mutations.</title>
        <authorList>
            <person name="Rouxel T."/>
            <person name="Grandaubert J."/>
            <person name="Hane J.K."/>
            <person name="Hoede C."/>
            <person name="van de Wouw A.P."/>
            <person name="Couloux A."/>
            <person name="Dominguez V."/>
            <person name="Anthouard V."/>
            <person name="Bally P."/>
            <person name="Bourras S."/>
            <person name="Cozijnsen A.J."/>
            <person name="Ciuffetti L.M."/>
            <person name="Degrave A."/>
            <person name="Dilmaghani A."/>
            <person name="Duret L."/>
            <person name="Fudal I."/>
            <person name="Goodwin S.B."/>
            <person name="Gout L."/>
            <person name="Glaser N."/>
            <person name="Linglin J."/>
            <person name="Kema G.H.J."/>
            <person name="Lapalu N."/>
            <person name="Lawrence C.B."/>
            <person name="May K."/>
            <person name="Meyer M."/>
            <person name="Ollivier B."/>
            <person name="Poulain J."/>
            <person name="Schoch C.L."/>
            <person name="Simon A."/>
            <person name="Spatafora J.W."/>
            <person name="Stachowiak A."/>
            <person name="Turgeon B.G."/>
            <person name="Tyler B.M."/>
            <person name="Vincent D."/>
            <person name="Weissenbach J."/>
            <person name="Amselem J."/>
            <person name="Quesneville H."/>
            <person name="Oliver R.P."/>
            <person name="Wincker P."/>
            <person name="Balesdent M.-H."/>
            <person name="Howlett B.J."/>
        </authorList>
    </citation>
    <scope>NUCLEOTIDE SEQUENCE [LARGE SCALE GENOMIC DNA]</scope>
    <source>
        <strain evidence="5">JN3 / isolate v23.1.3 / race Av1-4-5-6-7-8</strain>
    </source>
</reference>
<organism evidence="4 5">
    <name type="scientific">Leptosphaeria maculans (strain JN3 / isolate v23.1.3 / race Av1-4-5-6-7-8)</name>
    <name type="common">Blackleg fungus</name>
    <name type="synonym">Phoma lingam</name>
    <dbReference type="NCBI Taxonomy" id="985895"/>
    <lineage>
        <taxon>Eukaryota</taxon>
        <taxon>Fungi</taxon>
        <taxon>Dikarya</taxon>
        <taxon>Ascomycota</taxon>
        <taxon>Pezizomycotina</taxon>
        <taxon>Dothideomycetes</taxon>
        <taxon>Pleosporomycetidae</taxon>
        <taxon>Pleosporales</taxon>
        <taxon>Pleosporineae</taxon>
        <taxon>Leptosphaeriaceae</taxon>
        <taxon>Plenodomus</taxon>
        <taxon>Plenodomus lingam/Leptosphaeria maculans species complex</taxon>
    </lineage>
</organism>
<dbReference type="HOGENOM" id="CLU_000022_2_12_1"/>
<keyword evidence="1" id="KW-0596">Phosphopantetheine</keyword>
<dbReference type="Gene3D" id="3.30.300.30">
    <property type="match status" value="1"/>
</dbReference>
<dbReference type="InterPro" id="IPR045851">
    <property type="entry name" value="AMP-bd_C_sf"/>
</dbReference>
<dbReference type="STRING" id="985895.E4ZGF7"/>
<keyword evidence="5" id="KW-1185">Reference proteome</keyword>
<dbReference type="GO" id="GO:0043041">
    <property type="term" value="P:amino acid activation for nonribosomal peptide biosynthetic process"/>
    <property type="evidence" value="ECO:0007669"/>
    <property type="project" value="TreeGrafter"/>
</dbReference>
<evidence type="ECO:0000256" key="2">
    <source>
        <dbReference type="ARBA" id="ARBA00022553"/>
    </source>
</evidence>
<evidence type="ECO:0000256" key="1">
    <source>
        <dbReference type="ARBA" id="ARBA00022450"/>
    </source>
</evidence>
<dbReference type="InParanoid" id="E4ZGF7"/>
<dbReference type="GO" id="GO:0031177">
    <property type="term" value="F:phosphopantetheine binding"/>
    <property type="evidence" value="ECO:0007669"/>
    <property type="project" value="TreeGrafter"/>
</dbReference>
<dbReference type="InterPro" id="IPR042099">
    <property type="entry name" value="ANL_N_sf"/>
</dbReference>
<feature type="domain" description="AMP-dependent synthetase/ligase" evidence="3">
    <location>
        <begin position="41"/>
        <end position="375"/>
    </location>
</feature>
<dbReference type="PANTHER" id="PTHR45527:SF1">
    <property type="entry name" value="FATTY ACID SYNTHASE"/>
    <property type="match status" value="1"/>
</dbReference>
<dbReference type="OrthoDB" id="3142841at2759"/>
<dbReference type="SUPFAM" id="SSF56801">
    <property type="entry name" value="Acetyl-CoA synthetase-like"/>
    <property type="match status" value="1"/>
</dbReference>
<accession>E4ZGF7</accession>
<dbReference type="NCBIfam" id="TIGR01733">
    <property type="entry name" value="AA-adenyl-dom"/>
    <property type="match status" value="1"/>
</dbReference>
<evidence type="ECO:0000313" key="5">
    <source>
        <dbReference type="Proteomes" id="UP000002668"/>
    </source>
</evidence>
<evidence type="ECO:0000259" key="3">
    <source>
        <dbReference type="Pfam" id="PF00501"/>
    </source>
</evidence>
<gene>
    <name evidence="4" type="ORF">LEMA_P065030.1</name>
</gene>